<feature type="region of interest" description="Disordered" evidence="2">
    <location>
        <begin position="1"/>
        <end position="53"/>
    </location>
</feature>
<reference evidence="4" key="1">
    <citation type="journal article" date="2018" name="DNA Res.">
        <title>Multiple hybrid de novo genome assembly of finger millet, an orphan allotetraploid crop.</title>
        <authorList>
            <person name="Hatakeyama M."/>
            <person name="Aluri S."/>
            <person name="Balachadran M.T."/>
            <person name="Sivarajan S.R."/>
            <person name="Patrignani A."/>
            <person name="Gruter S."/>
            <person name="Poveda L."/>
            <person name="Shimizu-Inatsugi R."/>
            <person name="Baeten J."/>
            <person name="Francoijs K.J."/>
            <person name="Nataraja K.N."/>
            <person name="Reddy Y.A.N."/>
            <person name="Phadnis S."/>
            <person name="Ravikumar R.L."/>
            <person name="Schlapbach R."/>
            <person name="Sreeman S.M."/>
            <person name="Shimizu K.K."/>
        </authorList>
    </citation>
    <scope>NUCLEOTIDE SEQUENCE</scope>
</reference>
<dbReference type="Proteomes" id="UP001054889">
    <property type="component" value="Unassembled WGS sequence"/>
</dbReference>
<evidence type="ECO:0000313" key="5">
    <source>
        <dbReference type="Proteomes" id="UP001054889"/>
    </source>
</evidence>
<evidence type="ECO:0000256" key="2">
    <source>
        <dbReference type="SAM" id="MobiDB-lite"/>
    </source>
</evidence>
<keyword evidence="1" id="KW-0175">Coiled coil</keyword>
<evidence type="ECO:0000313" key="4">
    <source>
        <dbReference type="EMBL" id="GJN18545.1"/>
    </source>
</evidence>
<proteinExistence type="predicted"/>
<evidence type="ECO:0008006" key="6">
    <source>
        <dbReference type="Google" id="ProtNLM"/>
    </source>
</evidence>
<protein>
    <recommendedName>
        <fullName evidence="6">No apical meristem-associated C-terminal domain-containing protein</fullName>
    </recommendedName>
</protein>
<dbReference type="EMBL" id="BQKI01000073">
    <property type="protein sequence ID" value="GJN18545.1"/>
    <property type="molecule type" value="Genomic_DNA"/>
</dbReference>
<dbReference type="AlphaFoldDB" id="A0AAV5E7F3"/>
<keyword evidence="3" id="KW-1133">Transmembrane helix</keyword>
<comment type="caution">
    <text evidence="4">The sequence shown here is derived from an EMBL/GenBank/DDBJ whole genome shotgun (WGS) entry which is preliminary data.</text>
</comment>
<name>A0AAV5E7F3_ELECO</name>
<feature type="compositionally biased region" description="Basic and acidic residues" evidence="2">
    <location>
        <begin position="43"/>
        <end position="53"/>
    </location>
</feature>
<gene>
    <name evidence="4" type="primary">gb05717</name>
    <name evidence="4" type="ORF">PR202_gb05717</name>
</gene>
<sequence>MKDEPKWKDPKIGPYAKQPAGEGFGEDPINLGDDNCSPTPSHATEKRTMGRDSAKAAKKKSKFYSGFIIIVGVCFLDERVVIAKYLNFSRRSCAKNDRFQQLACIDEKRFEEMQSHNDSLLSIEQEKIRIMREKHDMEKQEKEKQEDERILAIDLDACTPAQRVYYQALQEESFEKIVARRGQRQGP</sequence>
<accession>A0AAV5E7F3</accession>
<keyword evidence="5" id="KW-1185">Reference proteome</keyword>
<evidence type="ECO:0000256" key="1">
    <source>
        <dbReference type="SAM" id="Coils"/>
    </source>
</evidence>
<feature type="transmembrane region" description="Helical" evidence="3">
    <location>
        <begin position="63"/>
        <end position="82"/>
    </location>
</feature>
<organism evidence="4 5">
    <name type="scientific">Eleusine coracana subsp. coracana</name>
    <dbReference type="NCBI Taxonomy" id="191504"/>
    <lineage>
        <taxon>Eukaryota</taxon>
        <taxon>Viridiplantae</taxon>
        <taxon>Streptophyta</taxon>
        <taxon>Embryophyta</taxon>
        <taxon>Tracheophyta</taxon>
        <taxon>Spermatophyta</taxon>
        <taxon>Magnoliopsida</taxon>
        <taxon>Liliopsida</taxon>
        <taxon>Poales</taxon>
        <taxon>Poaceae</taxon>
        <taxon>PACMAD clade</taxon>
        <taxon>Chloridoideae</taxon>
        <taxon>Cynodonteae</taxon>
        <taxon>Eleusininae</taxon>
        <taxon>Eleusine</taxon>
    </lineage>
</organism>
<feature type="compositionally biased region" description="Basic and acidic residues" evidence="2">
    <location>
        <begin position="1"/>
        <end position="11"/>
    </location>
</feature>
<evidence type="ECO:0000256" key="3">
    <source>
        <dbReference type="SAM" id="Phobius"/>
    </source>
</evidence>
<feature type="coiled-coil region" evidence="1">
    <location>
        <begin position="123"/>
        <end position="150"/>
    </location>
</feature>
<keyword evidence="3" id="KW-0472">Membrane</keyword>
<reference evidence="4" key="2">
    <citation type="submission" date="2021-12" db="EMBL/GenBank/DDBJ databases">
        <title>Resequencing data analysis of finger millet.</title>
        <authorList>
            <person name="Hatakeyama M."/>
            <person name="Aluri S."/>
            <person name="Balachadran M.T."/>
            <person name="Sivarajan S.R."/>
            <person name="Poveda L."/>
            <person name="Shimizu-Inatsugi R."/>
            <person name="Schlapbach R."/>
            <person name="Sreeman S.M."/>
            <person name="Shimizu K.K."/>
        </authorList>
    </citation>
    <scope>NUCLEOTIDE SEQUENCE</scope>
</reference>
<keyword evidence="3" id="KW-0812">Transmembrane</keyword>